<evidence type="ECO:0008006" key="3">
    <source>
        <dbReference type="Google" id="ProtNLM"/>
    </source>
</evidence>
<evidence type="ECO:0000313" key="2">
    <source>
        <dbReference type="Proteomes" id="UP000220133"/>
    </source>
</evidence>
<organism evidence="1 2">
    <name type="scientific">Chitinophaga caeni</name>
    <dbReference type="NCBI Taxonomy" id="2029983"/>
    <lineage>
        <taxon>Bacteria</taxon>
        <taxon>Pseudomonadati</taxon>
        <taxon>Bacteroidota</taxon>
        <taxon>Chitinophagia</taxon>
        <taxon>Chitinophagales</taxon>
        <taxon>Chitinophagaceae</taxon>
        <taxon>Chitinophaga</taxon>
    </lineage>
</organism>
<keyword evidence="2" id="KW-1185">Reference proteome</keyword>
<dbReference type="KEGG" id="cbae:COR50_13565"/>
<protein>
    <recommendedName>
        <fullName evidence="3">ABC transporter ATPase</fullName>
    </recommendedName>
</protein>
<proteinExistence type="predicted"/>
<dbReference type="Proteomes" id="UP000220133">
    <property type="component" value="Chromosome"/>
</dbReference>
<sequence length="170" mass="19364">MKTNYLDILPGDFAGNSRVWIYQSNRPFMEREAIEITEQLDQFVMQWNAHGAGVKGWGKLLFNQTIILVADETETAVSGCSTDSSVRIIKSIERQYNVNMFDRLLLGFIVKDKIELLPMAQVGYALEKGYISPDTLYLDNTVLNLEDLKNKWLVPIKDSWLKDKLSISAA</sequence>
<dbReference type="EMBL" id="CP023777">
    <property type="protein sequence ID" value="ATL48108.1"/>
    <property type="molecule type" value="Genomic_DNA"/>
</dbReference>
<dbReference type="AlphaFoldDB" id="A0A291QVV6"/>
<gene>
    <name evidence="1" type="ORF">COR50_13565</name>
</gene>
<reference evidence="1 2" key="1">
    <citation type="submission" date="2017-10" db="EMBL/GenBank/DDBJ databases">
        <title>Paenichitinophaga pekingensis gen. nov., sp. nov., isolated from activated sludge.</title>
        <authorList>
            <person name="Jin D."/>
            <person name="Kong X."/>
            <person name="Deng Y."/>
            <person name="Bai Z."/>
        </authorList>
    </citation>
    <scope>NUCLEOTIDE SEQUENCE [LARGE SCALE GENOMIC DNA]</scope>
    <source>
        <strain evidence="1 2">13</strain>
    </source>
</reference>
<accession>A0A291QVV6</accession>
<dbReference type="RefSeq" id="WP_098194485.1">
    <property type="nucleotide sequence ID" value="NZ_CP023777.1"/>
</dbReference>
<name>A0A291QVV6_9BACT</name>
<dbReference type="OrthoDB" id="978691at2"/>
<evidence type="ECO:0000313" key="1">
    <source>
        <dbReference type="EMBL" id="ATL48108.1"/>
    </source>
</evidence>